<dbReference type="Pfam" id="PF05751">
    <property type="entry name" value="FixH"/>
    <property type="match status" value="1"/>
</dbReference>
<feature type="transmembrane region" description="Helical" evidence="1">
    <location>
        <begin position="16"/>
        <end position="35"/>
    </location>
</feature>
<keyword evidence="1" id="KW-0812">Transmembrane</keyword>
<gene>
    <name evidence="2" type="ORF">DLM_0377</name>
</gene>
<evidence type="ECO:0000313" key="3">
    <source>
        <dbReference type="Proteomes" id="UP000198290"/>
    </source>
</evidence>
<keyword evidence="1" id="KW-0472">Membrane</keyword>
<protein>
    <submittedName>
        <fullName evidence="2">Putative analog of CcoH</fullName>
    </submittedName>
</protein>
<reference evidence="3" key="3">
    <citation type="journal article" date="2017" name="Plant Physiol. Biochem.">
        <title>Differential oxidative and antioxidative response of duckweed Lemna minor toward plant growth promoting/inhibiting bacteria.</title>
        <authorList>
            <person name="Ishizawa H."/>
            <person name="Kuroda M."/>
            <person name="Morikawa M."/>
            <person name="Ike M."/>
        </authorList>
    </citation>
    <scope>NUCLEOTIDE SEQUENCE [LARGE SCALE GENOMIC DNA]</scope>
    <source>
        <strain evidence="3">H3</strain>
    </source>
</reference>
<dbReference type="RefSeq" id="WP_089085049.1">
    <property type="nucleotide sequence ID" value="NZ_AP018823.1"/>
</dbReference>
<organism evidence="2 3">
    <name type="scientific">Aquitalea magnusonii</name>
    <dbReference type="NCBI Taxonomy" id="332411"/>
    <lineage>
        <taxon>Bacteria</taxon>
        <taxon>Pseudomonadati</taxon>
        <taxon>Pseudomonadota</taxon>
        <taxon>Betaproteobacteria</taxon>
        <taxon>Neisseriales</taxon>
        <taxon>Chromobacteriaceae</taxon>
        <taxon>Aquitalea</taxon>
    </lineage>
</organism>
<sequence>MQLSHHVSRPWYKEPWVWFLISFPLAAVIVGSFFITTAIRTDDGLVTDDYYNKGKAINMELRRDTAAAALGITAQVMLSSDGRSVTVNTTSKQALPDTLTLKLIHPAQDDYDVSTDLHKLAANQYSGSFNKELVKANHWYVQLEDKGNQWRVQAEWKPEQGPVVMLGQPKLEAVE</sequence>
<reference evidence="2 3" key="2">
    <citation type="journal article" date="2017" name="Genome Announc.">
        <title>Draft genome sequence of Aquitalea magnusonii strain H3, a plant growth-promoting bacterium of duckweed Lemna minor.</title>
        <authorList>
            <person name="Ishizawa H."/>
            <person name="Kuroda M."/>
            <person name="Ike M."/>
        </authorList>
    </citation>
    <scope>NUCLEOTIDE SEQUENCE [LARGE SCALE GENOMIC DNA]</scope>
    <source>
        <strain evidence="2 3">H3</strain>
    </source>
</reference>
<reference evidence="3" key="1">
    <citation type="journal article" date="2017" name="Biotechnol. Biofuels">
        <title>Evaluation of environmental bacterial communities as a factor affecting the growth of duckweed Lemna minor.</title>
        <authorList>
            <person name="Ishizawa H."/>
            <person name="Kuroda M."/>
            <person name="Morikawa M."/>
            <person name="Ike M."/>
        </authorList>
    </citation>
    <scope>NUCLEOTIDE SEQUENCE [LARGE SCALE GENOMIC DNA]</scope>
    <source>
        <strain evidence="3">H3</strain>
    </source>
</reference>
<keyword evidence="1" id="KW-1133">Transmembrane helix</keyword>
<evidence type="ECO:0000313" key="2">
    <source>
        <dbReference type="EMBL" id="BBF84049.1"/>
    </source>
</evidence>
<dbReference type="OrthoDB" id="5295180at2"/>
<proteinExistence type="predicted"/>
<keyword evidence="3" id="KW-1185">Reference proteome</keyword>
<dbReference type="Proteomes" id="UP000198290">
    <property type="component" value="Chromosome"/>
</dbReference>
<name>A0A3G9GBC7_9NEIS</name>
<dbReference type="AlphaFoldDB" id="A0A3G9GBC7"/>
<evidence type="ECO:0000256" key="1">
    <source>
        <dbReference type="SAM" id="Phobius"/>
    </source>
</evidence>
<dbReference type="STRING" id="332411.VI06_04875"/>
<accession>A0A3G9GBC7</accession>
<dbReference type="InterPro" id="IPR008620">
    <property type="entry name" value="FixH"/>
</dbReference>
<dbReference type="EMBL" id="AP018823">
    <property type="protein sequence ID" value="BBF84049.1"/>
    <property type="molecule type" value="Genomic_DNA"/>
</dbReference>
<dbReference type="KEGG" id="amah:DLM_0377"/>